<dbReference type="PANTHER" id="PTHR39430:SF1">
    <property type="entry name" value="PROTEASE"/>
    <property type="match status" value="1"/>
</dbReference>
<feature type="transmembrane region" description="Helical" evidence="1">
    <location>
        <begin position="241"/>
        <end position="260"/>
    </location>
</feature>
<dbReference type="GO" id="GO:0004175">
    <property type="term" value="F:endopeptidase activity"/>
    <property type="evidence" value="ECO:0007669"/>
    <property type="project" value="UniProtKB-ARBA"/>
</dbReference>
<dbReference type="EMBL" id="QFFN01000031">
    <property type="protein sequence ID" value="PWG59204.1"/>
    <property type="molecule type" value="Genomic_DNA"/>
</dbReference>
<keyword evidence="1" id="KW-0812">Transmembrane</keyword>
<dbReference type="Pfam" id="PF02517">
    <property type="entry name" value="Rce1-like"/>
    <property type="match status" value="1"/>
</dbReference>
<gene>
    <name evidence="3" type="ORF">DF200_08890</name>
</gene>
<dbReference type="GO" id="GO:0006508">
    <property type="term" value="P:proteolysis"/>
    <property type="evidence" value="ECO:0007669"/>
    <property type="project" value="UniProtKB-KW"/>
</dbReference>
<dbReference type="PANTHER" id="PTHR39430">
    <property type="entry name" value="MEMBRANE-ASSOCIATED PROTEASE-RELATED"/>
    <property type="match status" value="1"/>
</dbReference>
<feature type="transmembrane region" description="Helical" evidence="1">
    <location>
        <begin position="81"/>
        <end position="101"/>
    </location>
</feature>
<evidence type="ECO:0000256" key="1">
    <source>
        <dbReference type="SAM" id="Phobius"/>
    </source>
</evidence>
<feature type="transmembrane region" description="Helical" evidence="1">
    <location>
        <begin position="280"/>
        <end position="301"/>
    </location>
</feature>
<dbReference type="InterPro" id="IPR003675">
    <property type="entry name" value="Rce1/LyrA-like_dom"/>
</dbReference>
<feature type="transmembrane region" description="Helical" evidence="1">
    <location>
        <begin position="122"/>
        <end position="145"/>
    </location>
</feature>
<feature type="domain" description="CAAX prenyl protease 2/Lysostaphin resistance protein A-like" evidence="2">
    <location>
        <begin position="153"/>
        <end position="245"/>
    </location>
</feature>
<name>A0A2U2MQU0_9BIFI</name>
<protein>
    <submittedName>
        <fullName evidence="3">CPBP family intramembrane metalloprotease domain-containing protein</fullName>
    </submittedName>
</protein>
<evidence type="ECO:0000313" key="3">
    <source>
        <dbReference type="EMBL" id="PWG59204.1"/>
    </source>
</evidence>
<reference evidence="3 4" key="1">
    <citation type="journal article" date="2018" name="Int. J. Syst. Evol. Microbiol.">
        <title>Bifidobacterium catulorum sp. nov., a novel taxon from the faeces of the baby common marmoset (Callithrix jacchus).</title>
        <authorList>
            <person name="Modesto M."/>
            <person name="Michelini S."/>
            <person name="Oki K."/>
            <person name="Biavati B."/>
            <person name="Watanabe K."/>
            <person name="Mattarelli P."/>
        </authorList>
    </citation>
    <scope>NUCLEOTIDE SEQUENCE [LARGE SCALE GENOMIC DNA]</scope>
    <source>
        <strain evidence="3 4">MRM 8.19</strain>
    </source>
</reference>
<evidence type="ECO:0000259" key="2">
    <source>
        <dbReference type="Pfam" id="PF02517"/>
    </source>
</evidence>
<feature type="transmembrane region" description="Helical" evidence="1">
    <location>
        <begin position="184"/>
        <end position="203"/>
    </location>
</feature>
<keyword evidence="1" id="KW-1133">Transmembrane helix</keyword>
<dbReference type="GO" id="GO:0008237">
    <property type="term" value="F:metallopeptidase activity"/>
    <property type="evidence" value="ECO:0007669"/>
    <property type="project" value="UniProtKB-KW"/>
</dbReference>
<dbReference type="Proteomes" id="UP000245753">
    <property type="component" value="Unassembled WGS sequence"/>
</dbReference>
<feature type="transmembrane region" description="Helical" evidence="1">
    <location>
        <begin position="151"/>
        <end position="172"/>
    </location>
</feature>
<keyword evidence="3" id="KW-0378">Hydrolase</keyword>
<keyword evidence="1" id="KW-0472">Membrane</keyword>
<keyword evidence="4" id="KW-1185">Reference proteome</keyword>
<dbReference type="GO" id="GO:0080120">
    <property type="term" value="P:CAAX-box protein maturation"/>
    <property type="evidence" value="ECO:0007669"/>
    <property type="project" value="UniProtKB-ARBA"/>
</dbReference>
<accession>A0A2U2MQU0</accession>
<feature type="transmembrane region" description="Helical" evidence="1">
    <location>
        <begin position="52"/>
        <end position="75"/>
    </location>
</feature>
<evidence type="ECO:0000313" key="4">
    <source>
        <dbReference type="Proteomes" id="UP000245753"/>
    </source>
</evidence>
<keyword evidence="3" id="KW-0645">Protease</keyword>
<sequence length="329" mass="35494">MSEPYSSEHSHRARNMHAALLGTVPMIRADDLMADDHPVRRFDGARRIRSSALLRALVFICIMTFVSGLTVGLARSNSMETASFGELVGAVAAYLIVVLVMEERRAPVELAPSRAFDLIRGMAASFACIAICIGIVALLGGYRIVGFDPGYSPWSDLLVLGFTAGIAEEIMMRGMLLRLVEESLGSWGAVVVSALVFGLVHIANPDGTLWGGMAIAIEAGLLFGAIYLATRSLWWCIGFHFMWNIAEGPVFGSIVSGTGARRSWLVAQWQGPDLLTGGAFGLEASIVPVVLLGSLAIATLVHLQRLGRMIEPVWIRRKRLGNDRSAQSV</sequence>
<feature type="transmembrane region" description="Helical" evidence="1">
    <location>
        <begin position="209"/>
        <end position="229"/>
    </location>
</feature>
<proteinExistence type="predicted"/>
<comment type="caution">
    <text evidence="3">The sequence shown here is derived from an EMBL/GenBank/DDBJ whole genome shotgun (WGS) entry which is preliminary data.</text>
</comment>
<keyword evidence="3" id="KW-0482">Metalloprotease</keyword>
<dbReference type="AlphaFoldDB" id="A0A2U2MQU0"/>
<organism evidence="3 4">
    <name type="scientific">Bifidobacterium catulorum</name>
    <dbReference type="NCBI Taxonomy" id="1630173"/>
    <lineage>
        <taxon>Bacteria</taxon>
        <taxon>Bacillati</taxon>
        <taxon>Actinomycetota</taxon>
        <taxon>Actinomycetes</taxon>
        <taxon>Bifidobacteriales</taxon>
        <taxon>Bifidobacteriaceae</taxon>
        <taxon>Bifidobacterium</taxon>
    </lineage>
</organism>